<feature type="domain" description="Glycosyl transferase family 1" evidence="4">
    <location>
        <begin position="215"/>
        <end position="368"/>
    </location>
</feature>
<evidence type="ECO:0000313" key="7">
    <source>
        <dbReference type="Proteomes" id="UP001596175"/>
    </source>
</evidence>
<comment type="similarity">
    <text evidence="1">Belongs to the glycosyltransferase group 1 family. Glycosyltransferase 4 subfamily.</text>
</comment>
<evidence type="ECO:0000259" key="4">
    <source>
        <dbReference type="Pfam" id="PF00534"/>
    </source>
</evidence>
<name>A0ABV9Z985_9PSEU</name>
<keyword evidence="2 6" id="KW-0328">Glycosyltransferase</keyword>
<dbReference type="CDD" id="cd03801">
    <property type="entry name" value="GT4_PimA-like"/>
    <property type="match status" value="1"/>
</dbReference>
<sequence>MSATQIIDLAAERRARREAPVPADGQVARLVGRHVLVLNWRDVRHPQAGGAEQYMHEIARRWVAAGVRVTWYAARPEGLSRREVVDGIEIVRCGGELTLYPRVLARLARTRSRFDAIVDCQNGIPFFSPLVAGDLPVLQVLHHVHQDQFATRFPAPLAALGRFLEGRAARRVYGERTVAAVSPSTRRELRRRLGFRGPVAIVPNGSAPLPAPRAERATAPTVAVVSRLVPHKRIDALLGQVAEVARAVPGLRVDIVGDGPERPRLEALVDELGLAGTVTLHGFAPDAVRDAIISRAWVTTSTSDAEGWGCTVIEAAAQGVPCVAVDVPGIRDSVVDGRTGRLVPDVTAMGAAITEVLRELADDARARVREDACREWAGAFTWERSADLLAGALLADARPARSDLATVARFRRPAGLDARALAAALRSTDQVHVEGGEVAVLLTGCDETDAAAVLARLGVTEASYRLAEKRDLLAGPAASVGVAA</sequence>
<comment type="caution">
    <text evidence="6">The sequence shown here is derived from an EMBL/GenBank/DDBJ whole genome shotgun (WGS) entry which is preliminary data.</text>
</comment>
<evidence type="ECO:0000256" key="1">
    <source>
        <dbReference type="ARBA" id="ARBA00009481"/>
    </source>
</evidence>
<evidence type="ECO:0000256" key="2">
    <source>
        <dbReference type="ARBA" id="ARBA00022676"/>
    </source>
</evidence>
<evidence type="ECO:0000313" key="6">
    <source>
        <dbReference type="EMBL" id="MFC5137632.1"/>
    </source>
</evidence>
<organism evidence="6 7">
    <name type="scientific">Actinomycetospora rhizophila</name>
    <dbReference type="NCBI Taxonomy" id="1416876"/>
    <lineage>
        <taxon>Bacteria</taxon>
        <taxon>Bacillati</taxon>
        <taxon>Actinomycetota</taxon>
        <taxon>Actinomycetes</taxon>
        <taxon>Pseudonocardiales</taxon>
        <taxon>Pseudonocardiaceae</taxon>
        <taxon>Actinomycetospora</taxon>
    </lineage>
</organism>
<accession>A0ABV9Z985</accession>
<dbReference type="Gene3D" id="3.40.50.2000">
    <property type="entry name" value="Glycogen Phosphorylase B"/>
    <property type="match status" value="2"/>
</dbReference>
<gene>
    <name evidence="6" type="ORF">ACFPK1_05265</name>
</gene>
<proteinExistence type="inferred from homology"/>
<keyword evidence="7" id="KW-1185">Reference proteome</keyword>
<dbReference type="PANTHER" id="PTHR12526">
    <property type="entry name" value="GLYCOSYLTRANSFERASE"/>
    <property type="match status" value="1"/>
</dbReference>
<dbReference type="InterPro" id="IPR001296">
    <property type="entry name" value="Glyco_trans_1"/>
</dbReference>
<dbReference type="RefSeq" id="WP_378019851.1">
    <property type="nucleotide sequence ID" value="NZ_JBHSKG010000002.1"/>
</dbReference>
<dbReference type="EMBL" id="JBHSKG010000002">
    <property type="protein sequence ID" value="MFC5137632.1"/>
    <property type="molecule type" value="Genomic_DNA"/>
</dbReference>
<dbReference type="InterPro" id="IPR028098">
    <property type="entry name" value="Glyco_trans_4-like_N"/>
</dbReference>
<evidence type="ECO:0000256" key="3">
    <source>
        <dbReference type="ARBA" id="ARBA00022679"/>
    </source>
</evidence>
<dbReference type="EC" id="2.4.-.-" evidence="6"/>
<keyword evidence="3 6" id="KW-0808">Transferase</keyword>
<dbReference type="Pfam" id="PF00534">
    <property type="entry name" value="Glycos_transf_1"/>
    <property type="match status" value="1"/>
</dbReference>
<reference evidence="7" key="1">
    <citation type="journal article" date="2019" name="Int. J. Syst. Evol. Microbiol.">
        <title>The Global Catalogue of Microorganisms (GCM) 10K type strain sequencing project: providing services to taxonomists for standard genome sequencing and annotation.</title>
        <authorList>
            <consortium name="The Broad Institute Genomics Platform"/>
            <consortium name="The Broad Institute Genome Sequencing Center for Infectious Disease"/>
            <person name="Wu L."/>
            <person name="Ma J."/>
        </authorList>
    </citation>
    <scope>NUCLEOTIDE SEQUENCE [LARGE SCALE GENOMIC DNA]</scope>
    <source>
        <strain evidence="7">XZYJ18</strain>
    </source>
</reference>
<dbReference type="PANTHER" id="PTHR12526:SF640">
    <property type="entry name" value="COLANIC ACID BIOSYNTHESIS GLYCOSYLTRANSFERASE WCAL-RELATED"/>
    <property type="match status" value="1"/>
</dbReference>
<feature type="domain" description="Glycosyltransferase subfamily 4-like N-terminal" evidence="5">
    <location>
        <begin position="49"/>
        <end position="205"/>
    </location>
</feature>
<dbReference type="SUPFAM" id="SSF53756">
    <property type="entry name" value="UDP-Glycosyltransferase/glycogen phosphorylase"/>
    <property type="match status" value="1"/>
</dbReference>
<dbReference type="Pfam" id="PF13439">
    <property type="entry name" value="Glyco_transf_4"/>
    <property type="match status" value="1"/>
</dbReference>
<dbReference type="Proteomes" id="UP001596175">
    <property type="component" value="Unassembled WGS sequence"/>
</dbReference>
<evidence type="ECO:0000259" key="5">
    <source>
        <dbReference type="Pfam" id="PF13439"/>
    </source>
</evidence>
<dbReference type="GO" id="GO:0016757">
    <property type="term" value="F:glycosyltransferase activity"/>
    <property type="evidence" value="ECO:0007669"/>
    <property type="project" value="UniProtKB-KW"/>
</dbReference>
<protein>
    <submittedName>
        <fullName evidence="6">Glycosyltransferase family 4 protein</fullName>
        <ecNumber evidence="6">2.4.-.-</ecNumber>
    </submittedName>
</protein>